<evidence type="ECO:0000256" key="2">
    <source>
        <dbReference type="ARBA" id="ARBA00023163"/>
    </source>
</evidence>
<dbReference type="SMART" id="SM00065">
    <property type="entry name" value="GAF"/>
    <property type="match status" value="1"/>
</dbReference>
<dbReference type="PROSITE" id="PS50921">
    <property type="entry name" value="ANTAR"/>
    <property type="match status" value="1"/>
</dbReference>
<dbReference type="GO" id="GO:0003723">
    <property type="term" value="F:RNA binding"/>
    <property type="evidence" value="ECO:0007669"/>
    <property type="project" value="InterPro"/>
</dbReference>
<gene>
    <name evidence="4" type="ORF">SAMN05444374_10924</name>
</gene>
<dbReference type="Pfam" id="PF13185">
    <property type="entry name" value="GAF_2"/>
    <property type="match status" value="1"/>
</dbReference>
<organism evidence="4 5">
    <name type="scientific">Rhodococcoides kroppenstedtii</name>
    <dbReference type="NCBI Taxonomy" id="293050"/>
    <lineage>
        <taxon>Bacteria</taxon>
        <taxon>Bacillati</taxon>
        <taxon>Actinomycetota</taxon>
        <taxon>Actinomycetes</taxon>
        <taxon>Mycobacteriales</taxon>
        <taxon>Nocardiaceae</taxon>
        <taxon>Rhodococcoides</taxon>
    </lineage>
</organism>
<dbReference type="RefSeq" id="WP_068365546.1">
    <property type="nucleotide sequence ID" value="NZ_FOJN01000009.1"/>
</dbReference>
<dbReference type="SMART" id="SM01012">
    <property type="entry name" value="ANTAR"/>
    <property type="match status" value="1"/>
</dbReference>
<dbReference type="Gene3D" id="1.10.10.10">
    <property type="entry name" value="Winged helix-like DNA-binding domain superfamily/Winged helix DNA-binding domain"/>
    <property type="match status" value="1"/>
</dbReference>
<sequence length="226" mass="23904">MWRTDGAHAVRALADLCRPLVRYTACDGASVALISNAAHDVLYATDEVALALDDLQFATGHGPCFDALRTGSPVLVDDVAREADSRWPGFSGDAKRIGVGSIVAVPLSAARAPIGVLELHRGGAGALTARQLDAVDHCAAEIARTLLEMVARSESGDPGFPRLRPHVDMAVGMIMVQLSVSPDEALSRLRAAAYAARRPVEDLAVDVTERRARFHRGQDTSDSTGG</sequence>
<evidence type="ECO:0000256" key="1">
    <source>
        <dbReference type="ARBA" id="ARBA00023015"/>
    </source>
</evidence>
<reference evidence="4 5" key="1">
    <citation type="submission" date="2016-10" db="EMBL/GenBank/DDBJ databases">
        <authorList>
            <person name="de Groot N.N."/>
        </authorList>
    </citation>
    <scope>NUCLEOTIDE SEQUENCE [LARGE SCALE GENOMIC DNA]</scope>
    <source>
        <strain evidence="4 5">DSM 44908</strain>
    </source>
</reference>
<dbReference type="EMBL" id="FOJN01000009">
    <property type="protein sequence ID" value="SFA54454.1"/>
    <property type="molecule type" value="Genomic_DNA"/>
</dbReference>
<dbReference type="AlphaFoldDB" id="A0A1I0TRN0"/>
<dbReference type="Proteomes" id="UP000182054">
    <property type="component" value="Unassembled WGS sequence"/>
</dbReference>
<dbReference type="InterPro" id="IPR003018">
    <property type="entry name" value="GAF"/>
</dbReference>
<dbReference type="OrthoDB" id="7466251at2"/>
<dbReference type="Pfam" id="PF03861">
    <property type="entry name" value="ANTAR"/>
    <property type="match status" value="1"/>
</dbReference>
<evidence type="ECO:0000259" key="3">
    <source>
        <dbReference type="PROSITE" id="PS50921"/>
    </source>
</evidence>
<evidence type="ECO:0000313" key="5">
    <source>
        <dbReference type="Proteomes" id="UP000182054"/>
    </source>
</evidence>
<feature type="domain" description="ANTAR" evidence="3">
    <location>
        <begin position="147"/>
        <end position="208"/>
    </location>
</feature>
<dbReference type="GeneID" id="85486293"/>
<proteinExistence type="predicted"/>
<dbReference type="InterPro" id="IPR036388">
    <property type="entry name" value="WH-like_DNA-bd_sf"/>
</dbReference>
<protein>
    <submittedName>
        <fullName evidence="4">GAF domain-containing protein</fullName>
    </submittedName>
</protein>
<keyword evidence="2" id="KW-0804">Transcription</keyword>
<dbReference type="InterPro" id="IPR005561">
    <property type="entry name" value="ANTAR"/>
</dbReference>
<dbReference type="InterPro" id="IPR029016">
    <property type="entry name" value="GAF-like_dom_sf"/>
</dbReference>
<name>A0A1I0TRN0_9NOCA</name>
<dbReference type="Gene3D" id="3.30.450.40">
    <property type="match status" value="1"/>
</dbReference>
<accession>A0A1I0TRN0</accession>
<dbReference type="SUPFAM" id="SSF55781">
    <property type="entry name" value="GAF domain-like"/>
    <property type="match status" value="1"/>
</dbReference>
<evidence type="ECO:0000313" key="4">
    <source>
        <dbReference type="EMBL" id="SFA54454.1"/>
    </source>
</evidence>
<keyword evidence="1" id="KW-0805">Transcription regulation</keyword>